<dbReference type="PANTHER" id="PTHR43103">
    <property type="entry name" value="NUCLEOSIDE-DIPHOSPHATE-SUGAR EPIMERASE"/>
    <property type="match status" value="1"/>
</dbReference>
<dbReference type="Proteomes" id="UP001597062">
    <property type="component" value="Unassembled WGS sequence"/>
</dbReference>
<dbReference type="CDD" id="cd08946">
    <property type="entry name" value="SDR_e"/>
    <property type="match status" value="1"/>
</dbReference>
<dbReference type="EMBL" id="JBHTJR010000022">
    <property type="protein sequence ID" value="MFD0992424.1"/>
    <property type="molecule type" value="Genomic_DNA"/>
</dbReference>
<dbReference type="PANTHER" id="PTHR43103:SF3">
    <property type="entry name" value="ADP-L-GLYCERO-D-MANNO-HEPTOSE-6-EPIMERASE"/>
    <property type="match status" value="1"/>
</dbReference>
<protein>
    <submittedName>
        <fullName evidence="4">NAD-dependent epimerase/dehydratase family protein</fullName>
    </submittedName>
</protein>
<keyword evidence="1" id="KW-0521">NADP</keyword>
<evidence type="ECO:0000256" key="2">
    <source>
        <dbReference type="ARBA" id="ARBA00023277"/>
    </source>
</evidence>
<keyword evidence="5" id="KW-1185">Reference proteome</keyword>
<dbReference type="InterPro" id="IPR036291">
    <property type="entry name" value="NAD(P)-bd_dom_sf"/>
</dbReference>
<dbReference type="InterPro" id="IPR001509">
    <property type="entry name" value="Epimerase_deHydtase"/>
</dbReference>
<dbReference type="SUPFAM" id="SSF51735">
    <property type="entry name" value="NAD(P)-binding Rossmann-fold domains"/>
    <property type="match status" value="1"/>
</dbReference>
<name>A0ABW3JPQ3_9FLAO</name>
<evidence type="ECO:0000259" key="3">
    <source>
        <dbReference type="Pfam" id="PF01370"/>
    </source>
</evidence>
<dbReference type="Pfam" id="PF01370">
    <property type="entry name" value="Epimerase"/>
    <property type="match status" value="1"/>
</dbReference>
<proteinExistence type="predicted"/>
<gene>
    <name evidence="4" type="ORF">ACFQ1U_04335</name>
</gene>
<evidence type="ECO:0000313" key="5">
    <source>
        <dbReference type="Proteomes" id="UP001597062"/>
    </source>
</evidence>
<evidence type="ECO:0000313" key="4">
    <source>
        <dbReference type="EMBL" id="MFD0992424.1"/>
    </source>
</evidence>
<comment type="caution">
    <text evidence="4">The sequence shown here is derived from an EMBL/GenBank/DDBJ whole genome shotgun (WGS) entry which is preliminary data.</text>
</comment>
<dbReference type="RefSeq" id="WP_386105706.1">
    <property type="nucleotide sequence ID" value="NZ_JBHTJR010000022.1"/>
</dbReference>
<keyword evidence="2" id="KW-0119">Carbohydrate metabolism</keyword>
<evidence type="ECO:0000256" key="1">
    <source>
        <dbReference type="ARBA" id="ARBA00022857"/>
    </source>
</evidence>
<reference evidence="5" key="1">
    <citation type="journal article" date="2019" name="Int. J. Syst. Evol. Microbiol.">
        <title>The Global Catalogue of Microorganisms (GCM) 10K type strain sequencing project: providing services to taxonomists for standard genome sequencing and annotation.</title>
        <authorList>
            <consortium name="The Broad Institute Genomics Platform"/>
            <consortium name="The Broad Institute Genome Sequencing Center for Infectious Disease"/>
            <person name="Wu L."/>
            <person name="Ma J."/>
        </authorList>
    </citation>
    <scope>NUCLEOTIDE SEQUENCE [LARGE SCALE GENOMIC DNA]</scope>
    <source>
        <strain evidence="5">CCUG 60527</strain>
    </source>
</reference>
<accession>A0ABW3JPQ3</accession>
<organism evidence="4 5">
    <name type="scientific">Tenacibaculum geojense</name>
    <dbReference type="NCBI Taxonomy" id="915352"/>
    <lineage>
        <taxon>Bacteria</taxon>
        <taxon>Pseudomonadati</taxon>
        <taxon>Bacteroidota</taxon>
        <taxon>Flavobacteriia</taxon>
        <taxon>Flavobacteriales</taxon>
        <taxon>Flavobacteriaceae</taxon>
        <taxon>Tenacibaculum</taxon>
    </lineage>
</organism>
<sequence>MKNILITGGFGKIAQHFIKNNHQKYQITAADISTQNNFYDENVIVKNADLNNYNSCLELCKNIDTIIHLAGIVDPISESEDVLYTNIKTTQNIFKAAVATNCKKIIFASSAQTIESYATDLQIRNNMMVKPKNIYGVSKCFGEALAAYHAYNNGITAICLRIGAYEFPEDFTEMNARDLSAYLHPDDCNQLLNKCINTDGLQYEIFNAISNNLYKRLDLSETISKLGYNPKADAFTLFKLLKE</sequence>
<dbReference type="Gene3D" id="3.40.50.720">
    <property type="entry name" value="NAD(P)-binding Rossmann-like Domain"/>
    <property type="match status" value="1"/>
</dbReference>
<feature type="domain" description="NAD-dependent epimerase/dehydratase" evidence="3">
    <location>
        <begin position="4"/>
        <end position="177"/>
    </location>
</feature>